<dbReference type="Gene3D" id="3.30.1500.10">
    <property type="entry name" value="Haem-binding HasA"/>
    <property type="match status" value="1"/>
</dbReference>
<feature type="domain" description="Peptidase M10 serralysin C-terminal" evidence="5">
    <location>
        <begin position="238"/>
        <end position="370"/>
    </location>
</feature>
<keyword evidence="3" id="KW-0964">Secreted</keyword>
<dbReference type="InterPro" id="IPR018511">
    <property type="entry name" value="Hemolysin-typ_Ca-bd_CS"/>
</dbReference>
<dbReference type="EMBL" id="CP076366">
    <property type="protein sequence ID" value="QWK93189.1"/>
    <property type="molecule type" value="Genomic_DNA"/>
</dbReference>
<geneLocation type="plasmid" evidence="6 7">
    <name>p5</name>
</geneLocation>
<evidence type="ECO:0000256" key="2">
    <source>
        <dbReference type="ARBA" id="ARBA00004613"/>
    </source>
</evidence>
<evidence type="ECO:0000256" key="4">
    <source>
        <dbReference type="ARBA" id="ARBA00022737"/>
    </source>
</evidence>
<dbReference type="RefSeq" id="WP_215506996.1">
    <property type="nucleotide sequence ID" value="NZ_CP076366.1"/>
</dbReference>
<dbReference type="Pfam" id="PF00353">
    <property type="entry name" value="HemolysinCabind"/>
    <property type="match status" value="2"/>
</dbReference>
<dbReference type="PANTHER" id="PTHR38340:SF1">
    <property type="entry name" value="S-LAYER PROTEIN"/>
    <property type="match status" value="1"/>
</dbReference>
<proteinExistence type="predicted"/>
<name>A0A975PBB2_9RHOB</name>
<dbReference type="InterPro" id="IPR001343">
    <property type="entry name" value="Hemolysn_Ca-bd"/>
</dbReference>
<sequence length="374" mass="37222">MTLRITLTADPATGKGVNFTAALASYFADFVPYQMPWFLEPTGSRETTQILHLDTPVAGAEAQTRVVVLDGEDFLYTFSNHTVSGTIDTIRLATLGKAWDATAEDLALKGGLIHGVQTAITIDGLGIDNAPGVAGDVHAIVAGLMGGGPDGNSVDAQPLLDHLWAEGHLVKGSTGADTHLGTAFGDTLRGLGGNDTLNGRGGADLLQGGAGADRLSGGAGADTLSGDAGADSLLGGAGNDRLSGGAGADVLTGGAGADTLSGGAGADRLTGGAGGDTFVFANAAAARGDTITDFRAAQGDVIDLSALDADAGLAGHQALEFLGRGAFTGAGGELRLLSGKGFVQLVADLDGDRQADFRITLTGAPSVLADDLLL</sequence>
<dbReference type="Proteomes" id="UP000679352">
    <property type="component" value="Plasmid p5"/>
</dbReference>
<dbReference type="PROSITE" id="PS00330">
    <property type="entry name" value="HEMOLYSIN_CALCIUM"/>
    <property type="match status" value="3"/>
</dbReference>
<comment type="cofactor">
    <cofactor evidence="1">
        <name>Ca(2+)</name>
        <dbReference type="ChEBI" id="CHEBI:29108"/>
    </cofactor>
</comment>
<dbReference type="GO" id="GO:0005509">
    <property type="term" value="F:calcium ion binding"/>
    <property type="evidence" value="ECO:0007669"/>
    <property type="project" value="InterPro"/>
</dbReference>
<dbReference type="PANTHER" id="PTHR38340">
    <property type="entry name" value="S-LAYER PROTEIN"/>
    <property type="match status" value="1"/>
</dbReference>
<dbReference type="SUPFAM" id="SSF51120">
    <property type="entry name" value="beta-Roll"/>
    <property type="match status" value="2"/>
</dbReference>
<accession>A0A975PBB2</accession>
<organism evidence="6 7">
    <name type="scientific">Gemmobacter fulvus</name>
    <dbReference type="NCBI Taxonomy" id="2840474"/>
    <lineage>
        <taxon>Bacteria</taxon>
        <taxon>Pseudomonadati</taxon>
        <taxon>Pseudomonadota</taxon>
        <taxon>Alphaproteobacteria</taxon>
        <taxon>Rhodobacterales</taxon>
        <taxon>Paracoccaceae</taxon>
        <taxon>Gemmobacter</taxon>
    </lineage>
</organism>
<dbReference type="GO" id="GO:0005615">
    <property type="term" value="C:extracellular space"/>
    <property type="evidence" value="ECO:0007669"/>
    <property type="project" value="InterPro"/>
</dbReference>
<evidence type="ECO:0000259" key="5">
    <source>
        <dbReference type="Pfam" id="PF08548"/>
    </source>
</evidence>
<evidence type="ECO:0000313" key="6">
    <source>
        <dbReference type="EMBL" id="QWK93189.1"/>
    </source>
</evidence>
<dbReference type="InterPro" id="IPR050557">
    <property type="entry name" value="RTX_toxin/Mannuronan_C5-epim"/>
</dbReference>
<dbReference type="InterPro" id="IPR036912">
    <property type="entry name" value="HasA_haem-bd_sf"/>
</dbReference>
<keyword evidence="4" id="KW-0677">Repeat</keyword>
<gene>
    <name evidence="6" type="ORF">KM031_21755</name>
</gene>
<dbReference type="InterPro" id="IPR019960">
    <property type="entry name" value="T1SS_VCA0849"/>
</dbReference>
<keyword evidence="6" id="KW-0614">Plasmid</keyword>
<dbReference type="Gene3D" id="2.150.10.10">
    <property type="entry name" value="Serralysin-like metalloprotease, C-terminal"/>
    <property type="match status" value="1"/>
</dbReference>
<dbReference type="KEGG" id="gfu:KM031_21755"/>
<comment type="subcellular location">
    <subcellularLocation>
        <location evidence="2">Secreted</location>
    </subcellularLocation>
</comment>
<dbReference type="NCBIfam" id="TIGR03661">
    <property type="entry name" value="T1SS_VCA0849"/>
    <property type="match status" value="1"/>
</dbReference>
<dbReference type="SUPFAM" id="SSF54621">
    <property type="entry name" value="Heme-binding protein A (HasA)"/>
    <property type="match status" value="1"/>
</dbReference>
<dbReference type="InterPro" id="IPR013858">
    <property type="entry name" value="Peptidase_M10B_C"/>
</dbReference>
<protein>
    <submittedName>
        <fullName evidence="6">Type I secretion C-terminal target domain-containing protein</fullName>
    </submittedName>
</protein>
<dbReference type="Pfam" id="PF08548">
    <property type="entry name" value="Peptidase_M10_C"/>
    <property type="match status" value="1"/>
</dbReference>
<evidence type="ECO:0000256" key="3">
    <source>
        <dbReference type="ARBA" id="ARBA00022525"/>
    </source>
</evidence>
<evidence type="ECO:0000256" key="1">
    <source>
        <dbReference type="ARBA" id="ARBA00001913"/>
    </source>
</evidence>
<dbReference type="AlphaFoldDB" id="A0A975PBB2"/>
<dbReference type="PRINTS" id="PR00313">
    <property type="entry name" value="CABNDNGRPT"/>
</dbReference>
<reference evidence="6" key="1">
    <citation type="submission" date="2021-06" db="EMBL/GenBank/DDBJ databases">
        <authorList>
            <person name="Lee C.-S."/>
            <person name="Jin L."/>
        </authorList>
    </citation>
    <scope>NUCLEOTIDE SEQUENCE</scope>
    <source>
        <strain evidence="6">Con5</strain>
        <plasmid evidence="6">p5</plasmid>
    </source>
</reference>
<keyword evidence="7" id="KW-1185">Reference proteome</keyword>
<dbReference type="InterPro" id="IPR011049">
    <property type="entry name" value="Serralysin-like_metalloprot_C"/>
</dbReference>
<evidence type="ECO:0000313" key="7">
    <source>
        <dbReference type="Proteomes" id="UP000679352"/>
    </source>
</evidence>